<feature type="transmembrane region" description="Helical" evidence="9">
    <location>
        <begin position="342"/>
        <end position="365"/>
    </location>
</feature>
<dbReference type="EMBL" id="CP039345">
    <property type="protein sequence ID" value="QCD78185.1"/>
    <property type="molecule type" value="Genomic_DNA"/>
</dbReference>
<evidence type="ECO:0000256" key="3">
    <source>
        <dbReference type="ARBA" id="ARBA00022692"/>
    </source>
</evidence>
<feature type="domain" description="DOMON" evidence="11">
    <location>
        <begin position="47"/>
        <end position="160"/>
    </location>
</feature>
<dbReference type="EMBL" id="CP039345">
    <property type="protein sequence ID" value="QCD78187.1"/>
    <property type="molecule type" value="Genomic_DNA"/>
</dbReference>
<organism evidence="13 16">
    <name type="scientific">Vigna unguiculata</name>
    <name type="common">Cowpea</name>
    <dbReference type="NCBI Taxonomy" id="3917"/>
    <lineage>
        <taxon>Eukaryota</taxon>
        <taxon>Viridiplantae</taxon>
        <taxon>Streptophyta</taxon>
        <taxon>Embryophyta</taxon>
        <taxon>Tracheophyta</taxon>
        <taxon>Spermatophyta</taxon>
        <taxon>Magnoliopsida</taxon>
        <taxon>eudicotyledons</taxon>
        <taxon>Gunneridae</taxon>
        <taxon>Pentapetalae</taxon>
        <taxon>rosids</taxon>
        <taxon>fabids</taxon>
        <taxon>Fabales</taxon>
        <taxon>Fabaceae</taxon>
        <taxon>Papilionoideae</taxon>
        <taxon>50 kb inversion clade</taxon>
        <taxon>NPAAA clade</taxon>
        <taxon>indigoferoid/millettioid clade</taxon>
        <taxon>Phaseoleae</taxon>
        <taxon>Vigna</taxon>
    </lineage>
</organism>
<dbReference type="InterPro" id="IPR005018">
    <property type="entry name" value="DOMON_domain"/>
</dbReference>
<name>A0A4D6KNP7_VIGUN</name>
<accession>A0A4D6KNP7</accession>
<feature type="transmembrane region" description="Helical" evidence="9">
    <location>
        <begin position="247"/>
        <end position="264"/>
    </location>
</feature>
<dbReference type="Pfam" id="PF04526">
    <property type="entry name" value="DUF568"/>
    <property type="match status" value="1"/>
</dbReference>
<keyword evidence="2" id="KW-0813">Transport</keyword>
<evidence type="ECO:0000256" key="5">
    <source>
        <dbReference type="ARBA" id="ARBA00022982"/>
    </source>
</evidence>
<dbReference type="PROSITE" id="PS50836">
    <property type="entry name" value="DOMON"/>
    <property type="match status" value="1"/>
</dbReference>
<dbReference type="PROSITE" id="PS50939">
    <property type="entry name" value="CYTOCHROME_B561"/>
    <property type="match status" value="1"/>
</dbReference>
<evidence type="ECO:0000256" key="9">
    <source>
        <dbReference type="SAM" id="Phobius"/>
    </source>
</evidence>
<proteinExistence type="predicted"/>
<sequence length="374" mass="41104">MSSIGNTIFLFLTFLVASIVPTISQSCNSYRFSNNINYAACEDLSVLESSLHWNYHPASGVVDVAFNKANAKDSSWVAWTINPTSKGMLGSQSFVAVHKSNATIKAYTSITSYATMLEEGDLSFSVYSLSASYTNGRIIIFASFQLPSNKTVMNHASQEGLVSDDDTLMPHSFSSSNLQSHGTIDFISGKVSKPNGDVNSRATLGNVRNNLNPHGIMMPIGVMVGRYLKVFDGLGDTWFHLHRPCQSLAFFIAIVGFGSGLYIGNHYGVHHAPLRCVGITLMCLASAQICVSVFSGLNKDHKYKTFWNILRYIVGYTTIALTIWNVLKGFEILNVDNVWKNSYLGIIISLGAIIVVLEVITWIWICDEETTTDS</sequence>
<feature type="transmembrane region" description="Helical" evidence="9">
    <location>
        <begin position="276"/>
        <end position="297"/>
    </location>
</feature>
<reference evidence="13 16" key="1">
    <citation type="submission" date="2019-04" db="EMBL/GenBank/DDBJ databases">
        <title>An improved genome assembly and genetic linkage map for asparagus bean, Vigna unguiculata ssp. sesquipedialis.</title>
        <authorList>
            <person name="Xia Q."/>
            <person name="Zhang R."/>
            <person name="Dong Y."/>
        </authorList>
    </citation>
    <scope>NUCLEOTIDE SEQUENCE [LARGE SCALE GENOMIC DNA]</scope>
    <source>
        <tissue evidence="13">Leaf</tissue>
    </source>
</reference>
<evidence type="ECO:0000313" key="15">
    <source>
        <dbReference type="EMBL" id="QCD78187.1"/>
    </source>
</evidence>
<feature type="binding site" description="axial binding residue" evidence="8">
    <location>
        <position position="242"/>
    </location>
    <ligand>
        <name>heme b</name>
        <dbReference type="ChEBI" id="CHEBI:60344"/>
        <label>1</label>
    </ligand>
    <ligandPart>
        <name>Fe</name>
        <dbReference type="ChEBI" id="CHEBI:18248"/>
    </ligandPart>
</feature>
<evidence type="ECO:0000259" key="12">
    <source>
        <dbReference type="PROSITE" id="PS50939"/>
    </source>
</evidence>
<evidence type="ECO:0000256" key="1">
    <source>
        <dbReference type="ARBA" id="ARBA00004370"/>
    </source>
</evidence>
<evidence type="ECO:0000313" key="13">
    <source>
        <dbReference type="EMBL" id="QCD78185.1"/>
    </source>
</evidence>
<dbReference type="AlphaFoldDB" id="A0A4D6KNP7"/>
<dbReference type="PANTHER" id="PTHR23130:SF212">
    <property type="entry name" value="AUXIN-RESPONSIVE FAMILY PROTEIN"/>
    <property type="match status" value="1"/>
</dbReference>
<evidence type="ECO:0000259" key="11">
    <source>
        <dbReference type="PROSITE" id="PS50836"/>
    </source>
</evidence>
<keyword evidence="6 9" id="KW-1133">Transmembrane helix</keyword>
<dbReference type="Proteomes" id="UP000501690">
    <property type="component" value="Linkage Group LG1"/>
</dbReference>
<keyword evidence="3 9" id="KW-0812">Transmembrane</keyword>
<dbReference type="CDD" id="cd08760">
    <property type="entry name" value="Cyt_b561_FRRS1_like"/>
    <property type="match status" value="1"/>
</dbReference>
<evidence type="ECO:0000313" key="16">
    <source>
        <dbReference type="Proteomes" id="UP000501690"/>
    </source>
</evidence>
<keyword evidence="4 10" id="KW-0732">Signal</keyword>
<evidence type="ECO:0000256" key="2">
    <source>
        <dbReference type="ARBA" id="ARBA00022448"/>
    </source>
</evidence>
<dbReference type="InterPro" id="IPR006593">
    <property type="entry name" value="Cyt_b561/ferric_Rdtase_TM"/>
</dbReference>
<evidence type="ECO:0008006" key="17">
    <source>
        <dbReference type="Google" id="ProtNLM"/>
    </source>
</evidence>
<dbReference type="EMBL" id="CP039345">
    <property type="protein sequence ID" value="QCD78186.1"/>
    <property type="molecule type" value="Genomic_DNA"/>
</dbReference>
<evidence type="ECO:0000313" key="14">
    <source>
        <dbReference type="EMBL" id="QCD78186.1"/>
    </source>
</evidence>
<keyword evidence="16" id="KW-1185">Reference proteome</keyword>
<evidence type="ECO:0000256" key="10">
    <source>
        <dbReference type="SAM" id="SignalP"/>
    </source>
</evidence>
<dbReference type="Gene3D" id="1.20.120.1770">
    <property type="match status" value="1"/>
</dbReference>
<feature type="domain" description="Cytochrome b561" evidence="12">
    <location>
        <begin position="167"/>
        <end position="366"/>
    </location>
</feature>
<feature type="transmembrane region" description="Helical" evidence="9">
    <location>
        <begin position="309"/>
        <end position="330"/>
    </location>
</feature>
<keyword evidence="5" id="KW-0249">Electron transport</keyword>
<keyword evidence="8" id="KW-0408">Iron</keyword>
<protein>
    <recommendedName>
        <fullName evidence="17">Cytochrome b561 and DOMON domain-containing protein</fullName>
    </recommendedName>
</protein>
<dbReference type="PIRSF" id="PIRSF037471">
    <property type="entry name" value="UCP037471"/>
    <property type="match status" value="1"/>
</dbReference>
<keyword evidence="7 9" id="KW-0472">Membrane</keyword>
<keyword evidence="8" id="KW-0479">Metal-binding</keyword>
<evidence type="ECO:0000256" key="7">
    <source>
        <dbReference type="ARBA" id="ARBA00023136"/>
    </source>
</evidence>
<feature type="signal peptide" evidence="10">
    <location>
        <begin position="1"/>
        <end position="24"/>
    </location>
</feature>
<evidence type="ECO:0000256" key="8">
    <source>
        <dbReference type="PIRSR" id="PIRSR037471-1"/>
    </source>
</evidence>
<dbReference type="CDD" id="cd09629">
    <property type="entry name" value="DOMON_CIL1_like"/>
    <property type="match status" value="1"/>
</dbReference>
<dbReference type="InterPro" id="IPR017214">
    <property type="entry name" value="UCP037471"/>
</dbReference>
<evidence type="ECO:0000256" key="6">
    <source>
        <dbReference type="ARBA" id="ARBA00022989"/>
    </source>
</evidence>
<dbReference type="PANTHER" id="PTHR23130">
    <property type="entry name" value="CYTOCHROME B561 AND DOMON DOMAIN-CONTAINING PROTEIN"/>
    <property type="match status" value="1"/>
</dbReference>
<comment type="subcellular location">
    <subcellularLocation>
        <location evidence="1">Membrane</location>
    </subcellularLocation>
</comment>
<dbReference type="GO" id="GO:0046872">
    <property type="term" value="F:metal ion binding"/>
    <property type="evidence" value="ECO:0007669"/>
    <property type="project" value="UniProtKB-KW"/>
</dbReference>
<dbReference type="SMART" id="SM00665">
    <property type="entry name" value="B561"/>
    <property type="match status" value="1"/>
</dbReference>
<dbReference type="InterPro" id="IPR045265">
    <property type="entry name" value="AIR12_DOMON"/>
</dbReference>
<gene>
    <name evidence="13" type="ORF">DEO72_LG1g1817</name>
    <name evidence="14" type="ORF">DEO72_LG1g1818</name>
    <name evidence="15" type="ORF">DEO72_LG1g1819</name>
</gene>
<evidence type="ECO:0000256" key="4">
    <source>
        <dbReference type="ARBA" id="ARBA00022729"/>
    </source>
</evidence>
<dbReference type="GO" id="GO:0016020">
    <property type="term" value="C:membrane"/>
    <property type="evidence" value="ECO:0007669"/>
    <property type="project" value="UniProtKB-SubCell"/>
</dbReference>
<feature type="chain" id="PRO_5044606099" description="Cytochrome b561 and DOMON domain-containing protein" evidence="10">
    <location>
        <begin position="25"/>
        <end position="374"/>
    </location>
</feature>